<reference evidence="2 3" key="1">
    <citation type="submission" date="2013-12" db="EMBL/GenBank/DDBJ databases">
        <authorList>
            <person name="Formusa P.A."/>
            <person name="Habash M."/>
            <person name="Lee H."/>
            <person name="Trevors J.T."/>
        </authorList>
    </citation>
    <scope>NUCLEOTIDE SEQUENCE [LARGE SCALE GENOMIC DNA]</scope>
    <source>
        <strain evidence="2 3">PD30</strain>
    </source>
</reference>
<feature type="transmembrane region" description="Helical" evidence="1">
    <location>
        <begin position="52"/>
        <end position="71"/>
    </location>
</feature>
<dbReference type="eggNOG" id="ENOG50332W3">
    <property type="taxonomic scope" value="Bacteria"/>
</dbReference>
<keyword evidence="1" id="KW-0472">Membrane</keyword>
<keyword evidence="1" id="KW-1133">Transmembrane helix</keyword>
<proteinExistence type="predicted"/>
<dbReference type="Proteomes" id="UP000026739">
    <property type="component" value="Unassembled WGS sequence"/>
</dbReference>
<gene>
    <name evidence="2" type="ORF">V466_15435</name>
</gene>
<evidence type="ECO:0000313" key="2">
    <source>
        <dbReference type="EMBL" id="KDD68142.1"/>
    </source>
</evidence>
<comment type="caution">
    <text evidence="2">The sequence shown here is derived from an EMBL/GenBank/DDBJ whole genome shotgun (WGS) entry which is preliminary data.</text>
</comment>
<dbReference type="EMBL" id="AZQQ01000079">
    <property type="protein sequence ID" value="KDD68142.1"/>
    <property type="molecule type" value="Genomic_DNA"/>
</dbReference>
<sequence length="138" mass="14993">MSLKHTLHPILIFAAILGVAMAANGVFMLINPSLWYTAVPGVERTGLFNQHFIRDIGLLYVAIGAAFIGGSVSPIYRVLLWASATTWLTAHALFHFWEVAAGICGPEVLWVDFPAVTLPSIIGIGLTFWAWKRASSPS</sequence>
<dbReference type="AlphaFoldDB" id="A0A059L1H6"/>
<evidence type="ECO:0000313" key="3">
    <source>
        <dbReference type="Proteomes" id="UP000026739"/>
    </source>
</evidence>
<organism evidence="2 3">
    <name type="scientific">Pseudomonas mandelii PD30</name>
    <dbReference type="NCBI Taxonomy" id="1419583"/>
    <lineage>
        <taxon>Bacteria</taxon>
        <taxon>Pseudomonadati</taxon>
        <taxon>Pseudomonadota</taxon>
        <taxon>Gammaproteobacteria</taxon>
        <taxon>Pseudomonadales</taxon>
        <taxon>Pseudomonadaceae</taxon>
        <taxon>Pseudomonas</taxon>
    </lineage>
</organism>
<feature type="transmembrane region" description="Helical" evidence="1">
    <location>
        <begin position="109"/>
        <end position="131"/>
    </location>
</feature>
<protein>
    <submittedName>
        <fullName evidence="2">Uncharacterized protein</fullName>
    </submittedName>
</protein>
<accession>A0A059L1H6</accession>
<evidence type="ECO:0000256" key="1">
    <source>
        <dbReference type="SAM" id="Phobius"/>
    </source>
</evidence>
<name>A0A059L1H6_9PSED</name>
<keyword evidence="1" id="KW-0812">Transmembrane</keyword>
<dbReference type="RefSeq" id="WP_156363922.1">
    <property type="nucleotide sequence ID" value="NZ_AZQQ01000079.1"/>
</dbReference>